<feature type="region of interest" description="Disordered" evidence="2">
    <location>
        <begin position="1965"/>
        <end position="2018"/>
    </location>
</feature>
<dbReference type="InterPro" id="IPR019607">
    <property type="entry name" value="Putative_zinc-finger_domain"/>
</dbReference>
<dbReference type="Pfam" id="PF10650">
    <property type="entry name" value="zf-C3H1"/>
    <property type="match status" value="1"/>
</dbReference>
<feature type="region of interest" description="Disordered" evidence="2">
    <location>
        <begin position="1296"/>
        <end position="1355"/>
    </location>
</feature>
<evidence type="ECO:0000256" key="2">
    <source>
        <dbReference type="SAM" id="MobiDB-lite"/>
    </source>
</evidence>
<dbReference type="OrthoDB" id="1922977at2759"/>
<feature type="compositionally biased region" description="Acidic residues" evidence="2">
    <location>
        <begin position="1338"/>
        <end position="1348"/>
    </location>
</feature>
<feature type="compositionally biased region" description="Polar residues" evidence="2">
    <location>
        <begin position="1296"/>
        <end position="1307"/>
    </location>
</feature>
<feature type="domain" description="Putative zinc-finger" evidence="3">
    <location>
        <begin position="2142"/>
        <end position="2162"/>
    </location>
</feature>
<dbReference type="Proteomes" id="UP000657918">
    <property type="component" value="Chromosome 8"/>
</dbReference>
<dbReference type="PANTHER" id="PTHR21563:SF3">
    <property type="entry name" value="ZINC FINGER C3H1 DOMAIN-CONTAINING PROTEIN"/>
    <property type="match status" value="1"/>
</dbReference>
<evidence type="ECO:0000256" key="1">
    <source>
        <dbReference type="SAM" id="Coils"/>
    </source>
</evidence>
<feature type="region of interest" description="Disordered" evidence="2">
    <location>
        <begin position="1798"/>
        <end position="1854"/>
    </location>
</feature>
<feature type="compositionally biased region" description="Basic and acidic residues" evidence="2">
    <location>
        <begin position="1902"/>
        <end position="1911"/>
    </location>
</feature>
<dbReference type="PANTHER" id="PTHR21563">
    <property type="entry name" value="ZINC FINGER C3H1 DOMAIN-CONTAINING PROTEIN"/>
    <property type="match status" value="1"/>
</dbReference>
<organism evidence="4 5">
    <name type="scientific">Salix dunnii</name>
    <dbReference type="NCBI Taxonomy" id="1413687"/>
    <lineage>
        <taxon>Eukaryota</taxon>
        <taxon>Viridiplantae</taxon>
        <taxon>Streptophyta</taxon>
        <taxon>Embryophyta</taxon>
        <taxon>Tracheophyta</taxon>
        <taxon>Spermatophyta</taxon>
        <taxon>Magnoliopsida</taxon>
        <taxon>eudicotyledons</taxon>
        <taxon>Gunneridae</taxon>
        <taxon>Pentapetalae</taxon>
        <taxon>rosids</taxon>
        <taxon>fabids</taxon>
        <taxon>Malpighiales</taxon>
        <taxon>Salicaceae</taxon>
        <taxon>Saliceae</taxon>
        <taxon>Salix</taxon>
    </lineage>
</organism>
<protein>
    <recommendedName>
        <fullName evidence="3">Putative zinc-finger domain-containing protein</fullName>
    </recommendedName>
</protein>
<dbReference type="InterPro" id="IPR039278">
    <property type="entry name" value="Red1"/>
</dbReference>
<gene>
    <name evidence="4" type="ORF">SADUNF_Sadunf08G0040800</name>
</gene>
<feature type="compositionally biased region" description="Polar residues" evidence="2">
    <location>
        <begin position="1477"/>
        <end position="1506"/>
    </location>
</feature>
<proteinExistence type="predicted"/>
<feature type="coiled-coil region" evidence="1">
    <location>
        <begin position="1694"/>
        <end position="1728"/>
    </location>
</feature>
<feature type="compositionally biased region" description="Basic and acidic residues" evidence="2">
    <location>
        <begin position="2001"/>
        <end position="2018"/>
    </location>
</feature>
<feature type="compositionally biased region" description="Polar residues" evidence="2">
    <location>
        <begin position="1990"/>
        <end position="1999"/>
    </location>
</feature>
<dbReference type="GO" id="GO:0000178">
    <property type="term" value="C:exosome (RNase complex)"/>
    <property type="evidence" value="ECO:0007669"/>
    <property type="project" value="TreeGrafter"/>
</dbReference>
<dbReference type="GO" id="GO:0005634">
    <property type="term" value="C:nucleus"/>
    <property type="evidence" value="ECO:0007669"/>
    <property type="project" value="TreeGrafter"/>
</dbReference>
<sequence length="2954" mass="329085">MSSTFSSSRNSPGSSRLQLQIGAVSRLRSPSLKKPPEPLRRAVADCLSSSATVATSHHAISPVTSTDASRTLVDYLAAPTTTDLAYGAILEHTIAERERRYKPKEEKTLFQIDWFCMSIIAECDISLNRTSSTWSGSLNQQSVSSTAPANYSPSPPVYIYASEALVKSLNYMRSLVARHIPKQPFPPPPAFTGVHSVFSRRSVNFQLSPSSGAETSEKNGPTTLPVSNLSNVENVEVVEDIDYIADDVLKWRWVGQPFLSTESDRPVDLHDMSVCKFLELGAAALLVGDMEDKMKGQPWKYFGTADMPCHDQLLQPSSATAITNSASARRHLRTITSSKRSKAGPHQIWEDSPVSMFQPHARQLFQYRHYSEQQPLRLNPAEVCEVIAAVSSETYSTSANHLTVSSRLSNNSGKPSMDVAVSVLIKLVIDMYVLDPGTAAPLTLSMLEEMLNSSKAACRVRAFDLILNLGVHAHLLEPMLINDASTIEEEYSQESFVFCKEQLPTQGNQKADPVNKLGNSSAINNFESWILNILYEILLLLVQTEEKEESVWASALSCLFYFVCDRGKILRNRLEGLDIRVIKSLIETSRKNSWAELVHSKLICMLTNMFYQVSDGSMVTVTMNPLFLIDQLDLIGGIEFIFHEYSLANLREERRNLYLILFDYVLHQINDTCVAAGESEFSDDEIHSIATLLTLANAPEAFYISVKLGLEGIGELLRSSISGALSRYPNNERLNMLLENVTEKFNAIISSFTHLDKEFSHLIETTQSYKFLESIESAVPRNGVVMKAKLSWTTLHCLLHSEKIAYRQNGYTWLGDLLIAEITEGRDMNVCSNVKELQRKIAYAGVHDSSVSSDVPLSIWLMCGLLKSKHNIIRWGFLFVLERLLMRCKFLLDRNEMQHPRSSNASQKHADSRLEKANAVIDIMSSALSLVAQINETDRINILKMCDILFSQLCLKVLTTTAIPNGEGVQKSKVCGGADENKKNDTSDGISQLNDFRWNEFMEGADSRSRSSYSINSSLTCKTASMAAMLLQGQAIVPMQLVARVPAVLFYWPLIQLAGAATDNIALGVAVVSKGRGNLPGAASDIRATLLLLLIGKCTADPSAFQEVGGEEFFRATMRSYWKIHTFRHALTLTGICYMEILQPRLVSVTWKYFNPASILDKKPPGSFPTQKRPINLAVKRRPGLCMHSNQDLKVLAGLDHEAPQLHWLGNAVIWTVYRAWCDLCVMAVEKCSFAEFYVLRTIRQNPVCSAALFADAFNTPASSRTIPFLLMNKFTLANRAGKAILTTNTSRYVDSNLQTSQPNNNKSFEKNRMPRISANPGKCASSGANNNLVISFSDDESGSESEDRDDKPLKTKLNTTVVNGNGRVPSILPAKSSMSLQTSRNVNSIPKKSSMSRTFNSSMTKINGVANSKGADSSSAGQGSQVKNINSIKRNLASQEHGIDQVVDLNSTKVQDLRQQIALRERELKLKVAAQNKESGSVSDKRMNISSGVTWKSNAVSSESGQLAPKEPDRKRIKVDGSYSKHLNSDGQQKMLAEKSNLPSKGRALENSSLQDRNMGDCSQKERPTKRTESSVVQWERQGRRMDISSAKLPVSHINANSSQPHTSRMQMDPSVVLNQTPLLTNANASTLPKKRKSVDSNPVKNCGTQPPAFLLKTSTSGQNILQGISGDKLSCQASLNLNPWNFLGTVNVAEHNQLLVEMEESLDKELEEAQEHRHKCEIEERNALKAYRKAQRALIEANSRCTELYHKRELHSAHFRSLFMNDSNLFLPSRQHEHVGIGIDHENNVSRNVDLIPSSSDQMQPEYDDYNQPGYDSVTGAPSNSLYQHVNGHSLGSEPCSEPDASTSEPLPRNSVIAANGVSSNNSEPLPRNHVIAANGVSSQSNDSNNSAGEDEETFPLDHETDQRIFKIQQRDQTSLGRESHTDCHSNKDFCVDDPQDSLTLEAKLRSKLFARLPIRTFSKNGDLSNMEPADEPGIEIDNRSERTQGSNGSIPFSETEKDQDYDLEGNDKPERRISELPIQIQSHEKKFHTAVDSKDDSPGGHQLTTSVISSPLLVLRSAFAHMKAMYPMTSMESQCRKNQQNDTCGDFIGEDGFMASEEIQCDNVIAKSEEIISDIPGTEIGTFTHNVAVDPFWPLCMYELRGKCNNDECPWQHVRDFSDQNVHQNQHDDSDSVDCQVVLTLHEQKCEGGTKLSRCHSVFNPPTYLVGMDILKSDSYKSVIAQRNGQCWQIQLSLCLALSSFLEKDLLADHPSIRADDGRIEVPGSWNRQTSFFQSREDTVNHLNQALASSLQSLEMALLFLSQEAYKLEGMKKPLSMLSRAIEADPTSEALWMMYLLIYYSNMESIGKDDMFSYAVKNNERSYGLWLMYINSRIHLDDRLVAYNAALTALCRQTSAFEKDNKYASACILDLFLQMMDCLCMSGNVDKAIQKIQGLFPVAANSDEPHFLLLSDILACLTISDKYIFWVCCVYLVIYRKLPDAIVQCFECDKELLAIEWSSVHLPDEEKQMAVKLVEMAVDSVEMPVNSESPESDKNGRMAQQFALSHIMCTLVFDGLTCCQNLLGKYTKLYPSCVELVLLSVRLRKNGLGCVSSEGFEEAISNWPKELPGIHCIWNQYIECALQKAGPDFAKELAVRWFNSMSKVRYPQNEILDVVDGNSSLGSLESASASNPDFLLPGSNQMDTMFGLINLSLAKLLHNDHIEAHVAIDRALKAAPPQYIKYCLSEHAVFLLNHESKLRKDAPVCEKLKILNDYLNDVQALPVCEPLSRRFIHNIEKPKVQQLISSILSPVSPDFSLVNFVLEVWYGPSLLPPKSNQPKELVDFVEAILEMVPSNYPLAFSVCKLLCRGYSSINVTSDSVLYWACSILVNAIFHAIPVPPELVWVEAAGILSGISGIEFISDRFYKKALSAYPFSMKLWSCYYNLSKSRGYVNTVIQKARERGIEVG</sequence>
<evidence type="ECO:0000313" key="5">
    <source>
        <dbReference type="Proteomes" id="UP000657918"/>
    </source>
</evidence>
<keyword evidence="5" id="KW-1185">Reference proteome</keyword>
<comment type="caution">
    <text evidence="4">The sequence shown here is derived from an EMBL/GenBank/DDBJ whole genome shotgun (WGS) entry which is preliminary data.</text>
</comment>
<accession>A0A835JY98</accession>
<feature type="region of interest" description="Disordered" evidence="2">
    <location>
        <begin position="1379"/>
        <end position="1399"/>
    </location>
</feature>
<reference evidence="4 5" key="1">
    <citation type="submission" date="2020-10" db="EMBL/GenBank/DDBJ databases">
        <title>Plant Genome Project.</title>
        <authorList>
            <person name="Zhang R.-G."/>
        </authorList>
    </citation>
    <scope>NUCLEOTIDE SEQUENCE [LARGE SCALE GENOMIC DNA]</scope>
    <source>
        <strain evidence="4">FAFU-HL-1</strain>
        <tissue evidence="4">Leaf</tissue>
    </source>
</reference>
<evidence type="ECO:0000259" key="3">
    <source>
        <dbReference type="Pfam" id="PF10650"/>
    </source>
</evidence>
<feature type="compositionally biased region" description="Basic and acidic residues" evidence="2">
    <location>
        <begin position="1564"/>
        <end position="1574"/>
    </location>
</feature>
<feature type="compositionally biased region" description="Basic and acidic residues" evidence="2">
    <location>
        <begin position="1924"/>
        <end position="1937"/>
    </location>
</feature>
<name>A0A835JY98_9ROSI</name>
<keyword evidence="1" id="KW-0175">Coiled coil</keyword>
<feature type="region of interest" description="Disordered" evidence="2">
    <location>
        <begin position="1882"/>
        <end position="1939"/>
    </location>
</feature>
<evidence type="ECO:0000313" key="4">
    <source>
        <dbReference type="EMBL" id="KAF9676801.1"/>
    </source>
</evidence>
<dbReference type="EMBL" id="JADGMS010000008">
    <property type="protein sequence ID" value="KAF9676801.1"/>
    <property type="molecule type" value="Genomic_DNA"/>
</dbReference>
<feature type="compositionally biased region" description="Polar residues" evidence="2">
    <location>
        <begin position="1882"/>
        <end position="1894"/>
    </location>
</feature>
<feature type="region of interest" description="Disordered" evidence="2">
    <location>
        <begin position="1475"/>
        <end position="1580"/>
    </location>
</feature>